<protein>
    <submittedName>
        <fullName evidence="2">Uncharacterized protein</fullName>
    </submittedName>
</protein>
<dbReference type="EMBL" id="AP024485">
    <property type="protein sequence ID" value="BCS89981.1"/>
    <property type="molecule type" value="Genomic_DNA"/>
</dbReference>
<keyword evidence="3" id="KW-1185">Reference proteome</keyword>
<keyword evidence="1" id="KW-1133">Transmembrane helix</keyword>
<name>A0ABM7PAC6_9BACT</name>
<gene>
    <name evidence="2" type="ORF">PSDVSF_32230</name>
</gene>
<proteinExistence type="predicted"/>
<organism evidence="2 3">
    <name type="scientific">Pseudodesulfovibrio sediminis</name>
    <dbReference type="NCBI Taxonomy" id="2810563"/>
    <lineage>
        <taxon>Bacteria</taxon>
        <taxon>Pseudomonadati</taxon>
        <taxon>Thermodesulfobacteriota</taxon>
        <taxon>Desulfovibrionia</taxon>
        <taxon>Desulfovibrionales</taxon>
        <taxon>Desulfovibrionaceae</taxon>
    </lineage>
</organism>
<dbReference type="Proteomes" id="UP001053296">
    <property type="component" value="Chromosome"/>
</dbReference>
<dbReference type="RefSeq" id="WP_229591929.1">
    <property type="nucleotide sequence ID" value="NZ_AP024485.1"/>
</dbReference>
<accession>A0ABM7PAC6</accession>
<feature type="transmembrane region" description="Helical" evidence="1">
    <location>
        <begin position="127"/>
        <end position="151"/>
    </location>
</feature>
<evidence type="ECO:0000313" key="3">
    <source>
        <dbReference type="Proteomes" id="UP001053296"/>
    </source>
</evidence>
<keyword evidence="1" id="KW-0812">Transmembrane</keyword>
<reference evidence="2" key="1">
    <citation type="journal article" date="2022" name="Arch. Microbiol.">
        <title>Pseudodesulfovibrio sediminis sp. nov., a mesophilic and neutrophilic sulfate-reducing bacterium isolated from sediment of a brackish lake.</title>
        <authorList>
            <person name="Takahashi A."/>
            <person name="Kojima H."/>
            <person name="Watanabe M."/>
            <person name="Fukui M."/>
        </authorList>
    </citation>
    <scope>NUCLEOTIDE SEQUENCE</scope>
    <source>
        <strain evidence="2">SF6</strain>
    </source>
</reference>
<keyword evidence="1" id="KW-0472">Membrane</keyword>
<evidence type="ECO:0000256" key="1">
    <source>
        <dbReference type="SAM" id="Phobius"/>
    </source>
</evidence>
<sequence length="191" mass="21623">MTKKKSGPRSKKSSQSDNKERHYNFIYEKIVEGPEDFLGLVAYGLYKKKKIAYIKQFKETNNRGPSDKELIAFHETCCEHVDIYKQDASEKMAAVFNEVSADTVTEMTAVMEEEIKDRLKGSWRKNITSSIIGTFLAALLIGIFYLSLIGFNIGFTNLLRGILNEMEHVGDTVTQTIQIASPQELNDPKSD</sequence>
<evidence type="ECO:0000313" key="2">
    <source>
        <dbReference type="EMBL" id="BCS89981.1"/>
    </source>
</evidence>